<sequence length="57" mass="6140">MIACVGTFSRFLALPSKALRQAEDPTHISAAIWTVHFGYDNNAHPSLDRVAAALADT</sequence>
<dbReference type="AlphaFoldDB" id="A0A819JCS1"/>
<evidence type="ECO:0000313" key="1">
    <source>
        <dbReference type="EMBL" id="CAF3931047.1"/>
    </source>
</evidence>
<accession>A0A819JCS1</accession>
<protein>
    <submittedName>
        <fullName evidence="1">Uncharacterized protein</fullName>
    </submittedName>
</protein>
<dbReference type="EMBL" id="CAJOAZ010002460">
    <property type="protein sequence ID" value="CAF3931047.1"/>
    <property type="molecule type" value="Genomic_DNA"/>
</dbReference>
<proteinExistence type="predicted"/>
<dbReference type="Proteomes" id="UP000663844">
    <property type="component" value="Unassembled WGS sequence"/>
</dbReference>
<comment type="caution">
    <text evidence="1">The sequence shown here is derived from an EMBL/GenBank/DDBJ whole genome shotgun (WGS) entry which is preliminary data.</text>
</comment>
<reference evidence="1" key="1">
    <citation type="submission" date="2021-02" db="EMBL/GenBank/DDBJ databases">
        <authorList>
            <person name="Nowell W R."/>
        </authorList>
    </citation>
    <scope>NUCLEOTIDE SEQUENCE</scope>
</reference>
<organism evidence="1 2">
    <name type="scientific">Adineta steineri</name>
    <dbReference type="NCBI Taxonomy" id="433720"/>
    <lineage>
        <taxon>Eukaryota</taxon>
        <taxon>Metazoa</taxon>
        <taxon>Spiralia</taxon>
        <taxon>Gnathifera</taxon>
        <taxon>Rotifera</taxon>
        <taxon>Eurotatoria</taxon>
        <taxon>Bdelloidea</taxon>
        <taxon>Adinetida</taxon>
        <taxon>Adinetidae</taxon>
        <taxon>Adineta</taxon>
    </lineage>
</organism>
<feature type="non-terminal residue" evidence="1">
    <location>
        <position position="1"/>
    </location>
</feature>
<gene>
    <name evidence="1" type="ORF">OXD698_LOCUS25578</name>
</gene>
<evidence type="ECO:0000313" key="2">
    <source>
        <dbReference type="Proteomes" id="UP000663844"/>
    </source>
</evidence>
<name>A0A819JCS1_9BILA</name>